<dbReference type="PANTHER" id="PTHR33472">
    <property type="entry name" value="OS01G0106600 PROTEIN"/>
    <property type="match status" value="1"/>
</dbReference>
<feature type="compositionally biased region" description="Basic and acidic residues" evidence="1">
    <location>
        <begin position="381"/>
        <end position="393"/>
    </location>
</feature>
<feature type="compositionally biased region" description="Low complexity" evidence="1">
    <location>
        <begin position="20"/>
        <end position="45"/>
    </location>
</feature>
<feature type="compositionally biased region" description="Basic and acidic residues" evidence="1">
    <location>
        <begin position="268"/>
        <end position="282"/>
    </location>
</feature>
<evidence type="ECO:0000256" key="1">
    <source>
        <dbReference type="SAM" id="MobiDB-lite"/>
    </source>
</evidence>
<organism evidence="2">
    <name type="scientific">Salvia splendens</name>
    <name type="common">Scarlet sage</name>
    <dbReference type="NCBI Taxonomy" id="180675"/>
    <lineage>
        <taxon>Eukaryota</taxon>
        <taxon>Viridiplantae</taxon>
        <taxon>Streptophyta</taxon>
        <taxon>Embryophyta</taxon>
        <taxon>Tracheophyta</taxon>
        <taxon>Spermatophyta</taxon>
        <taxon>Magnoliopsida</taxon>
        <taxon>eudicotyledons</taxon>
        <taxon>Gunneridae</taxon>
        <taxon>Pentapetalae</taxon>
        <taxon>asterids</taxon>
        <taxon>lamiids</taxon>
        <taxon>Lamiales</taxon>
        <taxon>Lamiaceae</taxon>
        <taxon>Nepetoideae</taxon>
        <taxon>Mentheae</taxon>
        <taxon>Salviinae</taxon>
        <taxon>Salvia</taxon>
        <taxon>Salvia subgen. Calosphace</taxon>
        <taxon>core Calosphace</taxon>
    </lineage>
</organism>
<gene>
    <name evidence="2" type="ORF">SASPL_137879</name>
</gene>
<name>A0A8X8WVM7_SALSN</name>
<feature type="region of interest" description="Disordered" evidence="1">
    <location>
        <begin position="268"/>
        <end position="303"/>
    </location>
</feature>
<sequence length="505" mass="54457">MADRKSLFSRFWPPSASRRTPSQTGAAPPPATTTKQTPASQSSTSSPPPRRAEAKTPARQSTTKGSSSPATPPRAEPRKASPEPSKSPTTELQTKDEPKTSSPSRSPPSSKPASPSRLSSQSRSPPSSPQAQSPSRVTPSTPKRASKPASPIRATPRSPKPASPSKAPILASQQEPEAKEEDKPVVANGQAQDGKSFKHDDDEDKPSQTSQLDDAAPPAQDPEKGEKSKSLDAKPEDVKEVVEADEKEIVDSVAPKSTSAAQIVEKAEIPSEEDQTLRKKQDGPCMLATPGDTTASQPVKKSKKIMTDMSKLAKEIAGGDHKKAVSDRPVSVITLVGENRGASMHMESDHSKRERPIHIHRSYKSNPDQSPEATTDGDESSQAKKSENARCMEDQPSEAYVNNNAQGINNSIVFNTSIVEGSPGVHMVVSHQPIQSKDETSLPEARKAEVSTSRAEKLTYQPTIRRRCLRGLLLETSDSEQEKPRRHGCRVSCQKGNRENNIDVL</sequence>
<proteinExistence type="predicted"/>
<dbReference type="EMBL" id="PNBA02000014">
    <property type="protein sequence ID" value="KAG6401034.1"/>
    <property type="molecule type" value="Genomic_DNA"/>
</dbReference>
<feature type="compositionally biased region" description="Low complexity" evidence="1">
    <location>
        <begin position="111"/>
        <end position="136"/>
    </location>
</feature>
<comment type="caution">
    <text evidence="2">The sequence shown here is derived from an EMBL/GenBank/DDBJ whole genome shotgun (WGS) entry which is preliminary data.</text>
</comment>
<feature type="region of interest" description="Disordered" evidence="1">
    <location>
        <begin position="336"/>
        <end position="355"/>
    </location>
</feature>
<evidence type="ECO:0000313" key="2">
    <source>
        <dbReference type="EMBL" id="KAG6401034.1"/>
    </source>
</evidence>
<accession>A0A8X8WVM7</accession>
<reference evidence="2" key="1">
    <citation type="submission" date="2018-01" db="EMBL/GenBank/DDBJ databases">
        <authorList>
            <person name="Mao J.F."/>
        </authorList>
    </citation>
    <scope>NUCLEOTIDE SEQUENCE</scope>
    <source>
        <strain evidence="2">Huo1</strain>
        <tissue evidence="2">Leaf</tissue>
    </source>
</reference>
<feature type="region of interest" description="Disordered" evidence="1">
    <location>
        <begin position="361"/>
        <end position="394"/>
    </location>
</feature>
<feature type="region of interest" description="Disordered" evidence="1">
    <location>
        <begin position="1"/>
        <end position="244"/>
    </location>
</feature>
<feature type="compositionally biased region" description="Polar residues" evidence="1">
    <location>
        <begin position="58"/>
        <end position="69"/>
    </location>
</feature>
<dbReference type="Proteomes" id="UP000298416">
    <property type="component" value="Unassembled WGS sequence"/>
</dbReference>
<reference evidence="2" key="2">
    <citation type="submission" date="2020-08" db="EMBL/GenBank/DDBJ databases">
        <title>Plant Genome Project.</title>
        <authorList>
            <person name="Zhang R.-G."/>
        </authorList>
    </citation>
    <scope>NUCLEOTIDE SEQUENCE</scope>
    <source>
        <strain evidence="2">Huo1</strain>
        <tissue evidence="2">Leaf</tissue>
    </source>
</reference>
<dbReference type="AlphaFoldDB" id="A0A8X8WVM7"/>
<keyword evidence="3" id="KW-1185">Reference proteome</keyword>
<feature type="compositionally biased region" description="Polar residues" evidence="1">
    <location>
        <begin position="364"/>
        <end position="373"/>
    </location>
</feature>
<feature type="compositionally biased region" description="Basic and acidic residues" evidence="1">
    <location>
        <begin position="346"/>
        <end position="355"/>
    </location>
</feature>
<feature type="compositionally biased region" description="Basic and acidic residues" evidence="1">
    <location>
        <begin position="221"/>
        <end position="244"/>
    </location>
</feature>
<dbReference type="OrthoDB" id="1709592at2759"/>
<evidence type="ECO:0000313" key="3">
    <source>
        <dbReference type="Proteomes" id="UP000298416"/>
    </source>
</evidence>
<dbReference type="PANTHER" id="PTHR33472:SF24">
    <property type="entry name" value="VEGETATIVE CELL WALL PROTEIN GP1-LIKE"/>
    <property type="match status" value="1"/>
</dbReference>
<protein>
    <submittedName>
        <fullName evidence="2">Uncharacterized protein</fullName>
    </submittedName>
</protein>